<dbReference type="GeneID" id="27319051"/>
<dbReference type="InterPro" id="IPR057684">
    <property type="entry name" value="DUF7924"/>
</dbReference>
<dbReference type="VEuPathDB" id="FungiDB:PV10_01206"/>
<dbReference type="PANTHER" id="PTHR42470">
    <property type="entry name" value="VAST DOMAIN-CONTAINING PROTEIN"/>
    <property type="match status" value="1"/>
</dbReference>
<name>A0A0D1X6J9_EXOME</name>
<organism evidence="3 4">
    <name type="scientific">Exophiala mesophila</name>
    <name type="common">Black yeast-like fungus</name>
    <dbReference type="NCBI Taxonomy" id="212818"/>
    <lineage>
        <taxon>Eukaryota</taxon>
        <taxon>Fungi</taxon>
        <taxon>Dikarya</taxon>
        <taxon>Ascomycota</taxon>
        <taxon>Pezizomycotina</taxon>
        <taxon>Eurotiomycetes</taxon>
        <taxon>Chaetothyriomycetidae</taxon>
        <taxon>Chaetothyriales</taxon>
        <taxon>Herpotrichiellaceae</taxon>
        <taxon>Exophiala</taxon>
    </lineage>
</organism>
<evidence type="ECO:0000313" key="3">
    <source>
        <dbReference type="EMBL" id="KIV97455.1"/>
    </source>
</evidence>
<feature type="compositionally biased region" description="Basic and acidic residues" evidence="1">
    <location>
        <begin position="62"/>
        <end position="72"/>
    </location>
</feature>
<sequence>MEIKSPSTGILSINSTSRTPEGKAKWTAYKFNKNVYDVWMPTHLKRICSAVDQIPSNLDFEVSDKPGAHPEEATGLSQDMGSLLADPDNIDLASQEDERNLIPQTATPGTSVSKEVGPGAAKRAKTTRVPKS</sequence>
<evidence type="ECO:0000256" key="1">
    <source>
        <dbReference type="SAM" id="MobiDB-lite"/>
    </source>
</evidence>
<dbReference type="Proteomes" id="UP000054302">
    <property type="component" value="Unassembled WGS sequence"/>
</dbReference>
<dbReference type="PANTHER" id="PTHR42470:SF2">
    <property type="match status" value="1"/>
</dbReference>
<dbReference type="RefSeq" id="XP_016229029.1">
    <property type="nucleotide sequence ID" value="XM_016365380.1"/>
</dbReference>
<reference evidence="3 4" key="1">
    <citation type="submission" date="2015-01" db="EMBL/GenBank/DDBJ databases">
        <title>The Genome Sequence of Exophiala mesophila CBS40295.</title>
        <authorList>
            <consortium name="The Broad Institute Genomics Platform"/>
            <person name="Cuomo C."/>
            <person name="de Hoog S."/>
            <person name="Gorbushina A."/>
            <person name="Stielow B."/>
            <person name="Teixiera M."/>
            <person name="Abouelleil A."/>
            <person name="Chapman S.B."/>
            <person name="Priest M."/>
            <person name="Young S.K."/>
            <person name="Wortman J."/>
            <person name="Nusbaum C."/>
            <person name="Birren B."/>
        </authorList>
    </citation>
    <scope>NUCLEOTIDE SEQUENCE [LARGE SCALE GENOMIC DNA]</scope>
    <source>
        <strain evidence="3 4">CBS 40295</strain>
    </source>
</reference>
<dbReference type="HOGENOM" id="CLU_1917068_0_0_1"/>
<evidence type="ECO:0000313" key="4">
    <source>
        <dbReference type="Proteomes" id="UP000054302"/>
    </source>
</evidence>
<proteinExistence type="predicted"/>
<dbReference type="Pfam" id="PF25545">
    <property type="entry name" value="DUF7924"/>
    <property type="match status" value="1"/>
</dbReference>
<feature type="domain" description="DUF7924" evidence="2">
    <location>
        <begin position="17"/>
        <end position="51"/>
    </location>
</feature>
<dbReference type="OrthoDB" id="4154852at2759"/>
<gene>
    <name evidence="3" type="ORF">PV10_01206</name>
</gene>
<protein>
    <recommendedName>
        <fullName evidence="2">DUF7924 domain-containing protein</fullName>
    </recommendedName>
</protein>
<feature type="compositionally biased region" description="Basic residues" evidence="1">
    <location>
        <begin position="122"/>
        <end position="132"/>
    </location>
</feature>
<accession>A0A0D1X6J9</accession>
<dbReference type="AlphaFoldDB" id="A0A0D1X6J9"/>
<dbReference type="EMBL" id="KN847520">
    <property type="protein sequence ID" value="KIV97455.1"/>
    <property type="molecule type" value="Genomic_DNA"/>
</dbReference>
<feature type="region of interest" description="Disordered" evidence="1">
    <location>
        <begin position="62"/>
        <end position="132"/>
    </location>
</feature>
<keyword evidence="4" id="KW-1185">Reference proteome</keyword>
<dbReference type="STRING" id="212818.A0A0D1X6J9"/>
<feature type="compositionally biased region" description="Polar residues" evidence="1">
    <location>
        <begin position="102"/>
        <end position="113"/>
    </location>
</feature>
<evidence type="ECO:0000259" key="2">
    <source>
        <dbReference type="Pfam" id="PF25545"/>
    </source>
</evidence>